<evidence type="ECO:0000256" key="1">
    <source>
        <dbReference type="SAM" id="Phobius"/>
    </source>
</evidence>
<feature type="domain" description="Immunoglobulin" evidence="3">
    <location>
        <begin position="21"/>
        <end position="119"/>
    </location>
</feature>
<evidence type="ECO:0000313" key="4">
    <source>
        <dbReference type="Ensembl" id="ENSCCRP00020093418.1"/>
    </source>
</evidence>
<reference evidence="4" key="1">
    <citation type="submission" date="2025-05" db="UniProtKB">
        <authorList>
            <consortium name="Ensembl"/>
        </authorList>
    </citation>
    <scope>IDENTIFICATION</scope>
</reference>
<accession>A0A8C2JEE7</accession>
<dbReference type="InterPro" id="IPR036179">
    <property type="entry name" value="Ig-like_dom_sf"/>
</dbReference>
<keyword evidence="1" id="KW-0812">Transmembrane</keyword>
<dbReference type="SMART" id="SM00409">
    <property type="entry name" value="IG"/>
    <property type="match status" value="2"/>
</dbReference>
<feature type="chain" id="PRO_5044678301" description="Immunoglobulin domain-containing protein" evidence="2">
    <location>
        <begin position="18"/>
        <end position="275"/>
    </location>
</feature>
<feature type="transmembrane region" description="Helical" evidence="1">
    <location>
        <begin position="233"/>
        <end position="253"/>
    </location>
</feature>
<evidence type="ECO:0000256" key="2">
    <source>
        <dbReference type="SAM" id="SignalP"/>
    </source>
</evidence>
<feature type="domain" description="Immunoglobulin" evidence="3">
    <location>
        <begin position="122"/>
        <end position="222"/>
    </location>
</feature>
<evidence type="ECO:0000313" key="5">
    <source>
        <dbReference type="Proteomes" id="UP000694701"/>
    </source>
</evidence>
<dbReference type="InterPro" id="IPR003599">
    <property type="entry name" value="Ig_sub"/>
</dbReference>
<name>A0A8C2JEE7_CYPCA</name>
<dbReference type="AlphaFoldDB" id="A0A8C2JEE7"/>
<dbReference type="Gene3D" id="2.60.40.10">
    <property type="entry name" value="Immunoglobulins"/>
    <property type="match status" value="2"/>
</dbReference>
<dbReference type="PANTHER" id="PTHR21063:SF4">
    <property type="entry name" value="CD48 ANTIGEN-RELATED"/>
    <property type="match status" value="1"/>
</dbReference>
<keyword evidence="2" id="KW-0732">Signal</keyword>
<proteinExistence type="predicted"/>
<keyword evidence="1" id="KW-0472">Membrane</keyword>
<dbReference type="Ensembl" id="ENSCCRT00020102098.1">
    <property type="protein sequence ID" value="ENSCCRP00020093418.1"/>
    <property type="gene ID" value="ENSCCRG00020042779.1"/>
</dbReference>
<dbReference type="SUPFAM" id="SSF48726">
    <property type="entry name" value="Immunoglobulin"/>
    <property type="match status" value="2"/>
</dbReference>
<dbReference type="PANTHER" id="PTHR21063">
    <property type="entry name" value="LFA-3"/>
    <property type="match status" value="1"/>
</dbReference>
<dbReference type="Proteomes" id="UP000694701">
    <property type="component" value="Unplaced"/>
</dbReference>
<evidence type="ECO:0000259" key="3">
    <source>
        <dbReference type="SMART" id="SM00409"/>
    </source>
</evidence>
<protein>
    <recommendedName>
        <fullName evidence="3">Immunoglobulin domain-containing protein</fullName>
    </recommendedName>
</protein>
<organism evidence="4 5">
    <name type="scientific">Cyprinus carpio</name>
    <name type="common">Common carp</name>
    <dbReference type="NCBI Taxonomy" id="7962"/>
    <lineage>
        <taxon>Eukaryota</taxon>
        <taxon>Metazoa</taxon>
        <taxon>Chordata</taxon>
        <taxon>Craniata</taxon>
        <taxon>Vertebrata</taxon>
        <taxon>Euteleostomi</taxon>
        <taxon>Actinopterygii</taxon>
        <taxon>Neopterygii</taxon>
        <taxon>Teleostei</taxon>
        <taxon>Ostariophysi</taxon>
        <taxon>Cypriniformes</taxon>
        <taxon>Cyprinidae</taxon>
        <taxon>Cyprininae</taxon>
        <taxon>Cyprinus</taxon>
    </lineage>
</organism>
<dbReference type="InterPro" id="IPR013783">
    <property type="entry name" value="Ig-like_fold"/>
</dbReference>
<sequence>MFHRLWFCLWHLVGVFSDDKLKTVIVMEDDSFTLNSDLTEMRDDDQIHWRFGKYLLAEINKRTDSMTVYDDVLDGRFRNRLKLNNQTGSLTITNIKMKHGGFYTVENLNTSVIFMLIVYDEVTSVSVKEGDSVTLNSDLTEIMDDDQILWLFGSENTIIAEINVINDSICDDVLDGRFRDRLKLDNQTGSLTITNITTQHTGAYILINGAKPSLKAFRVSVYYSVHCCGSTEAVIRLVLSALVGVATVILLVYDIRSRRAEKDQAQIHTSGSIEI</sequence>
<dbReference type="Ensembl" id="ENSCCRT00020102095.1">
    <property type="protein sequence ID" value="ENSCCRP00020093415.1"/>
    <property type="gene ID" value="ENSCCRG00020042779.1"/>
</dbReference>
<feature type="signal peptide" evidence="2">
    <location>
        <begin position="1"/>
        <end position="17"/>
    </location>
</feature>
<keyword evidence="1" id="KW-1133">Transmembrane helix</keyword>
<dbReference type="FunFam" id="2.60.40.10:FF:002431">
    <property type="entry name" value="Si:ch211-222k6.3"/>
    <property type="match status" value="1"/>
</dbReference>